<evidence type="ECO:0000256" key="2">
    <source>
        <dbReference type="SAM" id="SignalP"/>
    </source>
</evidence>
<keyword evidence="1" id="KW-0175">Coiled coil</keyword>
<name>X6MN59_RETFI</name>
<keyword evidence="4" id="KW-1185">Reference proteome</keyword>
<sequence length="119" mass="14331">MWKLYLFILSMGAQVTQELKALKERLYQIEKEKQATERQFYENKQQAELKFELEKSGLMANNQKEVDRMNIRINELKTELRQTANSKLNLIQCATNEINRLKFLYTSIYKHNKTKIHFQ</sequence>
<organism evidence="3 4">
    <name type="scientific">Reticulomyxa filosa</name>
    <dbReference type="NCBI Taxonomy" id="46433"/>
    <lineage>
        <taxon>Eukaryota</taxon>
        <taxon>Sar</taxon>
        <taxon>Rhizaria</taxon>
        <taxon>Retaria</taxon>
        <taxon>Foraminifera</taxon>
        <taxon>Monothalamids</taxon>
        <taxon>Reticulomyxidae</taxon>
        <taxon>Reticulomyxa</taxon>
    </lineage>
</organism>
<reference evidence="3 4" key="1">
    <citation type="journal article" date="2013" name="Curr. Biol.">
        <title>The Genome of the Foraminiferan Reticulomyxa filosa.</title>
        <authorList>
            <person name="Glockner G."/>
            <person name="Hulsmann N."/>
            <person name="Schleicher M."/>
            <person name="Noegel A.A."/>
            <person name="Eichinger L."/>
            <person name="Gallinger C."/>
            <person name="Pawlowski J."/>
            <person name="Sierra R."/>
            <person name="Euteneuer U."/>
            <person name="Pillet L."/>
            <person name="Moustafa A."/>
            <person name="Platzer M."/>
            <person name="Groth M."/>
            <person name="Szafranski K."/>
            <person name="Schliwa M."/>
        </authorList>
    </citation>
    <scope>NUCLEOTIDE SEQUENCE [LARGE SCALE GENOMIC DNA]</scope>
</reference>
<feature type="coiled-coil region" evidence="1">
    <location>
        <begin position="12"/>
        <end position="86"/>
    </location>
</feature>
<gene>
    <name evidence="3" type="ORF">RFI_22512</name>
</gene>
<keyword evidence="2" id="KW-0732">Signal</keyword>
<protein>
    <recommendedName>
        <fullName evidence="5">Viral A-type inclusion protein</fullName>
    </recommendedName>
</protein>
<evidence type="ECO:0000313" key="3">
    <source>
        <dbReference type="EMBL" id="ETO14857.1"/>
    </source>
</evidence>
<comment type="caution">
    <text evidence="3">The sequence shown here is derived from an EMBL/GenBank/DDBJ whole genome shotgun (WGS) entry which is preliminary data.</text>
</comment>
<dbReference type="Proteomes" id="UP000023152">
    <property type="component" value="Unassembled WGS sequence"/>
</dbReference>
<evidence type="ECO:0008006" key="5">
    <source>
        <dbReference type="Google" id="ProtNLM"/>
    </source>
</evidence>
<evidence type="ECO:0000313" key="4">
    <source>
        <dbReference type="Proteomes" id="UP000023152"/>
    </source>
</evidence>
<feature type="chain" id="PRO_5004975767" description="Viral A-type inclusion protein" evidence="2">
    <location>
        <begin position="19"/>
        <end position="119"/>
    </location>
</feature>
<feature type="signal peptide" evidence="2">
    <location>
        <begin position="1"/>
        <end position="18"/>
    </location>
</feature>
<proteinExistence type="predicted"/>
<dbReference type="EMBL" id="ASPP01019700">
    <property type="protein sequence ID" value="ETO14857.1"/>
    <property type="molecule type" value="Genomic_DNA"/>
</dbReference>
<accession>X6MN59</accession>
<dbReference type="AlphaFoldDB" id="X6MN59"/>
<evidence type="ECO:0000256" key="1">
    <source>
        <dbReference type="SAM" id="Coils"/>
    </source>
</evidence>